<dbReference type="EMBL" id="JAZAVK010000043">
    <property type="protein sequence ID" value="KAK7428285.1"/>
    <property type="molecule type" value="Genomic_DNA"/>
</dbReference>
<dbReference type="PANTHER" id="PTHR34861:SF10">
    <property type="entry name" value="CYCLASE"/>
    <property type="match status" value="1"/>
</dbReference>
<protein>
    <recommendedName>
        <fullName evidence="5">Cyclase</fullName>
    </recommendedName>
</protein>
<evidence type="ECO:0000256" key="1">
    <source>
        <dbReference type="ARBA" id="ARBA00007865"/>
    </source>
</evidence>
<dbReference type="PANTHER" id="PTHR34861">
    <property type="match status" value="1"/>
</dbReference>
<feature type="compositionally biased region" description="Polar residues" evidence="2">
    <location>
        <begin position="7"/>
        <end position="25"/>
    </location>
</feature>
<comment type="caution">
    <text evidence="3">The sequence shown here is derived from an EMBL/GenBank/DDBJ whole genome shotgun (WGS) entry which is preliminary data.</text>
</comment>
<comment type="similarity">
    <text evidence="1">Belongs to the Cyclase 1 superfamily.</text>
</comment>
<keyword evidence="4" id="KW-1185">Reference proteome</keyword>
<evidence type="ECO:0008006" key="5">
    <source>
        <dbReference type="Google" id="ProtNLM"/>
    </source>
</evidence>
<dbReference type="SUPFAM" id="SSF102198">
    <property type="entry name" value="Putative cyclase"/>
    <property type="match status" value="1"/>
</dbReference>
<gene>
    <name evidence="3" type="ORF">QQZ08_005182</name>
</gene>
<dbReference type="InterPro" id="IPR037175">
    <property type="entry name" value="KFase_sf"/>
</dbReference>
<proteinExistence type="inferred from homology"/>
<evidence type="ECO:0000256" key="2">
    <source>
        <dbReference type="SAM" id="MobiDB-lite"/>
    </source>
</evidence>
<name>A0ABR1I5K3_9HYPO</name>
<evidence type="ECO:0000313" key="4">
    <source>
        <dbReference type="Proteomes" id="UP001498421"/>
    </source>
</evidence>
<reference evidence="3 4" key="1">
    <citation type="journal article" date="2025" name="Microbiol. Resour. Announc.">
        <title>Draft genome sequences for Neonectria magnoliae and Neonectria punicea, canker pathogens of Liriodendron tulipifera and Acer saccharum in West Virginia.</title>
        <authorList>
            <person name="Petronek H.M."/>
            <person name="Kasson M.T."/>
            <person name="Metheny A.M."/>
            <person name="Stauder C.M."/>
            <person name="Lovett B."/>
            <person name="Lynch S.C."/>
            <person name="Garnas J.R."/>
            <person name="Kasson L.R."/>
            <person name="Stajich J.E."/>
        </authorList>
    </citation>
    <scope>NUCLEOTIDE SEQUENCE [LARGE SCALE GENOMIC DNA]</scope>
    <source>
        <strain evidence="3 4">NRRL 64651</strain>
    </source>
</reference>
<sequence>MAEQKTTEQSPDQIPWNPQSTSFPSRSELPRIPGTPEDAAWVWGEDDNLGRLNLLTPERVSKAMGEIRTGEVVPVNLPLNIPEAPAFGRQCFQQEIKTVVPGVAYDDIYSLNTQSGTQWDGFRHFAHIPSRKFYNTTGDDIIGPNSNTKCSIHHWAERGIAGRGVLLDYHEYVTKNGIAFDPFETSKISYDELVACGKEQNIDIRPAAQGGDIQIGDMLFVRSGWVEAYHKKSPEQKKELSSRHHVSERFGGLSQESAILNWLHDSYFATVAGDAPSFEAWPSSVGYYLHEYILSLWGMPLGEMLQLDKLAKRCRDRKQWTFFFTSAPANCTNGVGSHVNGLAIL</sequence>
<dbReference type="InterPro" id="IPR007325">
    <property type="entry name" value="KFase/CYL"/>
</dbReference>
<organism evidence="3 4">
    <name type="scientific">Neonectria magnoliae</name>
    <dbReference type="NCBI Taxonomy" id="2732573"/>
    <lineage>
        <taxon>Eukaryota</taxon>
        <taxon>Fungi</taxon>
        <taxon>Dikarya</taxon>
        <taxon>Ascomycota</taxon>
        <taxon>Pezizomycotina</taxon>
        <taxon>Sordariomycetes</taxon>
        <taxon>Hypocreomycetidae</taxon>
        <taxon>Hypocreales</taxon>
        <taxon>Nectriaceae</taxon>
        <taxon>Neonectria</taxon>
    </lineage>
</organism>
<dbReference type="Proteomes" id="UP001498421">
    <property type="component" value="Unassembled WGS sequence"/>
</dbReference>
<dbReference type="Gene3D" id="3.50.30.50">
    <property type="entry name" value="Putative cyclase"/>
    <property type="match status" value="1"/>
</dbReference>
<dbReference type="Pfam" id="PF04199">
    <property type="entry name" value="Cyclase"/>
    <property type="match status" value="1"/>
</dbReference>
<accession>A0ABR1I5K3</accession>
<feature type="region of interest" description="Disordered" evidence="2">
    <location>
        <begin position="1"/>
        <end position="36"/>
    </location>
</feature>
<evidence type="ECO:0000313" key="3">
    <source>
        <dbReference type="EMBL" id="KAK7428285.1"/>
    </source>
</evidence>